<dbReference type="RefSeq" id="WP_173174219.1">
    <property type="nucleotide sequence ID" value="NZ_AP023189.1"/>
</dbReference>
<evidence type="ECO:0000313" key="3">
    <source>
        <dbReference type="EMBL" id="GJN52168.1"/>
    </source>
</evidence>
<keyword evidence="5" id="KW-1185">Reference proteome</keyword>
<sequence>MTQRKRNNLNDPQQTPAEIADHEVLVEEARRDQARTGQRNDSQGHTPRLRRPSR</sequence>
<feature type="region of interest" description="Disordered" evidence="1">
    <location>
        <begin position="1"/>
        <end position="54"/>
    </location>
</feature>
<protein>
    <recommendedName>
        <fullName evidence="6">YfhD family protein</fullName>
    </recommendedName>
</protein>
<evidence type="ECO:0008006" key="6">
    <source>
        <dbReference type="Google" id="ProtNLM"/>
    </source>
</evidence>
<feature type="compositionally biased region" description="Basic and acidic residues" evidence="1">
    <location>
        <begin position="19"/>
        <end position="34"/>
    </location>
</feature>
<feature type="compositionally biased region" description="Polar residues" evidence="1">
    <location>
        <begin position="35"/>
        <end position="45"/>
    </location>
</feature>
<dbReference type="AlphaFoldDB" id="A0A6J4E6C1"/>
<accession>A0A6J4E6C1</accession>
<dbReference type="Proteomes" id="UP001054892">
    <property type="component" value="Unassembled WGS sequence"/>
</dbReference>
<evidence type="ECO:0000313" key="4">
    <source>
        <dbReference type="Proteomes" id="UP000509383"/>
    </source>
</evidence>
<dbReference type="Proteomes" id="UP000509383">
    <property type="component" value="Chromosome"/>
</dbReference>
<reference evidence="2 4" key="1">
    <citation type="submission" date="2020-05" db="EMBL/GenBank/DDBJ databases">
        <title>Characterization of novel class B3 metallo-beta-lactamase from novel Pseudomonas species.</title>
        <authorList>
            <person name="Yamada K."/>
            <person name="Aoki K."/>
            <person name="Ishii Y."/>
        </authorList>
    </citation>
    <scope>NUCLEOTIDE SEQUENCE [LARGE SCALE GENOMIC DNA]</scope>
    <source>
        <strain evidence="2 4">TUM18999</strain>
        <strain evidence="3 5">TUM20286</strain>
    </source>
</reference>
<dbReference type="EMBL" id="AP023189">
    <property type="protein sequence ID" value="BCG24474.1"/>
    <property type="molecule type" value="Genomic_DNA"/>
</dbReference>
<proteinExistence type="predicted"/>
<name>A0A6J4E6C1_9PSED</name>
<evidence type="ECO:0000313" key="5">
    <source>
        <dbReference type="Proteomes" id="UP001054892"/>
    </source>
</evidence>
<gene>
    <name evidence="2" type="ORF">TUM18999_26650</name>
    <name evidence="3" type="ORF">TUM20286_19200</name>
</gene>
<evidence type="ECO:0000313" key="2">
    <source>
        <dbReference type="EMBL" id="BCG24474.1"/>
    </source>
</evidence>
<evidence type="ECO:0000256" key="1">
    <source>
        <dbReference type="SAM" id="MobiDB-lite"/>
    </source>
</evidence>
<dbReference type="KEGG" id="ptw:TUM18999_26650"/>
<organism evidence="2 4">
    <name type="scientific">Pseudomonas tohonis</name>
    <dbReference type="NCBI Taxonomy" id="2725477"/>
    <lineage>
        <taxon>Bacteria</taxon>
        <taxon>Pseudomonadati</taxon>
        <taxon>Pseudomonadota</taxon>
        <taxon>Gammaproteobacteria</taxon>
        <taxon>Pseudomonadales</taxon>
        <taxon>Pseudomonadaceae</taxon>
        <taxon>Pseudomonas</taxon>
    </lineage>
</organism>
<dbReference type="EMBL" id="BQKM01000003">
    <property type="protein sequence ID" value="GJN52168.1"/>
    <property type="molecule type" value="Genomic_DNA"/>
</dbReference>